<accession>A0A9X0MK74</accession>
<protein>
    <submittedName>
        <fullName evidence="1">Uncharacterized protein</fullName>
    </submittedName>
</protein>
<dbReference type="Proteomes" id="UP000075476">
    <property type="component" value="Unassembled WGS sequence"/>
</dbReference>
<sequence>MKIISDKNAVERQELLKQLEMNVGTSIRLNDVYKDLNPSFVTNVQDVVEHKLVTYSQEDIDSEQFLHAYVNDYKNEYALVIGLAINGQDYIKIIYKTEIQKEELLFTSVDVVVKDIALQ</sequence>
<dbReference type="RefSeq" id="WP_061662649.1">
    <property type="nucleotide sequence ID" value="NZ_LOMO01000001.1"/>
</dbReference>
<dbReference type="AlphaFoldDB" id="A0A9X0MK74"/>
<evidence type="ECO:0000313" key="1">
    <source>
        <dbReference type="EMBL" id="KXY51314.1"/>
    </source>
</evidence>
<proteinExistence type="predicted"/>
<comment type="caution">
    <text evidence="1">The sequence shown here is derived from an EMBL/GenBank/DDBJ whole genome shotgun (WGS) entry which is preliminary data.</text>
</comment>
<evidence type="ECO:0000313" key="2">
    <source>
        <dbReference type="Proteomes" id="UP000075476"/>
    </source>
</evidence>
<name>A0A9X0MK74_BACCE</name>
<organism evidence="1 2">
    <name type="scientific">Bacillus cereus</name>
    <dbReference type="NCBI Taxonomy" id="1396"/>
    <lineage>
        <taxon>Bacteria</taxon>
        <taxon>Bacillati</taxon>
        <taxon>Bacillota</taxon>
        <taxon>Bacilli</taxon>
        <taxon>Bacillales</taxon>
        <taxon>Bacillaceae</taxon>
        <taxon>Bacillus</taxon>
        <taxon>Bacillus cereus group</taxon>
    </lineage>
</organism>
<gene>
    <name evidence="1" type="ORF">AT268_33070</name>
</gene>
<dbReference type="EMBL" id="LOMO01000001">
    <property type="protein sequence ID" value="KXY51314.1"/>
    <property type="molecule type" value="Genomic_DNA"/>
</dbReference>
<reference evidence="1 2" key="1">
    <citation type="submission" date="2015-12" db="EMBL/GenBank/DDBJ databases">
        <title>Bacillus cereus Group isolate.</title>
        <authorList>
            <person name="Kovac J."/>
        </authorList>
    </citation>
    <scope>NUCLEOTIDE SEQUENCE [LARGE SCALE GENOMIC DNA]</scope>
    <source>
        <strain evidence="1 2">FSL K6-0073</strain>
    </source>
</reference>